<accession>A0A6I6MMA8</accession>
<gene>
    <name evidence="1" type="ORF">DSM104635_01204</name>
</gene>
<dbReference type="AlphaFoldDB" id="A0A6I6MMA8"/>
<evidence type="ECO:0000313" key="1">
    <source>
        <dbReference type="EMBL" id="QGZ94386.1"/>
    </source>
</evidence>
<evidence type="ECO:0000313" key="2">
    <source>
        <dbReference type="Proteomes" id="UP000431269"/>
    </source>
</evidence>
<sequence length="35" mass="3732">MRDVTLVTLQNRFNHNELSAGIGLSLSGKSDVVCG</sequence>
<dbReference type="EMBL" id="CP047045">
    <property type="protein sequence ID" value="QGZ94386.1"/>
    <property type="molecule type" value="Genomic_DNA"/>
</dbReference>
<proteinExistence type="predicted"/>
<name>A0A6I6MMA8_9CAUL</name>
<protein>
    <submittedName>
        <fullName evidence="1">Uncharacterized protein</fullName>
    </submittedName>
</protein>
<keyword evidence="2" id="KW-1185">Reference proteome</keyword>
<organism evidence="1 2">
    <name type="scientific">Terricaulis silvestris</name>
    <dbReference type="NCBI Taxonomy" id="2686094"/>
    <lineage>
        <taxon>Bacteria</taxon>
        <taxon>Pseudomonadati</taxon>
        <taxon>Pseudomonadota</taxon>
        <taxon>Alphaproteobacteria</taxon>
        <taxon>Caulobacterales</taxon>
        <taxon>Caulobacteraceae</taxon>
        <taxon>Terricaulis</taxon>
    </lineage>
</organism>
<dbReference type="KEGG" id="tsv:DSM104635_01204"/>
<dbReference type="Proteomes" id="UP000431269">
    <property type="component" value="Chromosome"/>
</dbReference>
<reference evidence="2" key="1">
    <citation type="submission" date="2019-12" db="EMBL/GenBank/DDBJ databases">
        <title>Complete genome of Terracaulis silvestris 0127_4.</title>
        <authorList>
            <person name="Vieira S."/>
            <person name="Riedel T."/>
            <person name="Sproer C."/>
            <person name="Pascual J."/>
            <person name="Boedeker C."/>
            <person name="Overmann J."/>
        </authorList>
    </citation>
    <scope>NUCLEOTIDE SEQUENCE [LARGE SCALE GENOMIC DNA]</scope>
    <source>
        <strain evidence="2">0127_4</strain>
    </source>
</reference>